<dbReference type="InterPro" id="IPR017080">
    <property type="entry name" value="UCP036990_CBS_BON"/>
</dbReference>
<dbReference type="SMART" id="SM00116">
    <property type="entry name" value="CBS"/>
    <property type="match status" value="2"/>
</dbReference>
<evidence type="ECO:0000313" key="6">
    <source>
        <dbReference type="EMBL" id="XDQ30806.1"/>
    </source>
</evidence>
<dbReference type="Gene3D" id="3.30.1340.30">
    <property type="match status" value="1"/>
</dbReference>
<feature type="domain" description="CBS" evidence="5">
    <location>
        <begin position="10"/>
        <end position="69"/>
    </location>
</feature>
<proteinExistence type="predicted"/>
<evidence type="ECO:0000259" key="4">
    <source>
        <dbReference type="PROSITE" id="PS50914"/>
    </source>
</evidence>
<evidence type="ECO:0000256" key="3">
    <source>
        <dbReference type="SAM" id="MobiDB-lite"/>
    </source>
</evidence>
<dbReference type="PANTHER" id="PTHR43080">
    <property type="entry name" value="CBS DOMAIN-CONTAINING PROTEIN CBSX3, MITOCHONDRIAL"/>
    <property type="match status" value="1"/>
</dbReference>
<dbReference type="PIRSF" id="PIRSF036990">
    <property type="entry name" value="UCP036990_CBS_BON"/>
    <property type="match status" value="1"/>
</dbReference>
<reference evidence="6" key="1">
    <citation type="submission" date="2024-07" db="EMBL/GenBank/DDBJ databases">
        <authorList>
            <person name="Yu S.T."/>
        </authorList>
    </citation>
    <scope>NUCLEOTIDE SEQUENCE</scope>
    <source>
        <strain evidence="6">R21</strain>
    </source>
</reference>
<dbReference type="Pfam" id="PF04972">
    <property type="entry name" value="BON"/>
    <property type="match status" value="1"/>
</dbReference>
<evidence type="ECO:0000256" key="1">
    <source>
        <dbReference type="ARBA" id="ARBA00023122"/>
    </source>
</evidence>
<dbReference type="InterPro" id="IPR046342">
    <property type="entry name" value="CBS_dom_sf"/>
</dbReference>
<accession>A0AB39PKZ1</accession>
<feature type="domain" description="CBS" evidence="5">
    <location>
        <begin position="78"/>
        <end position="134"/>
    </location>
</feature>
<dbReference type="PROSITE" id="PS50914">
    <property type="entry name" value="BON"/>
    <property type="match status" value="1"/>
</dbReference>
<dbReference type="PANTHER" id="PTHR43080:SF29">
    <property type="entry name" value="OS02G0818000 PROTEIN"/>
    <property type="match status" value="1"/>
</dbReference>
<dbReference type="Gene3D" id="3.10.580.10">
    <property type="entry name" value="CBS-domain"/>
    <property type="match status" value="2"/>
</dbReference>
<dbReference type="InterPro" id="IPR000644">
    <property type="entry name" value="CBS_dom"/>
</dbReference>
<gene>
    <name evidence="6" type="ORF">AB5J56_41565</name>
</gene>
<protein>
    <submittedName>
        <fullName evidence="6">CBS domain-containing protein</fullName>
    </submittedName>
</protein>
<sequence>MHSRTVGEVMTGDVVHARPAASCQEVARLLDRHRVGGLPVVDADDKVIGVVSRTDLVRHQATDTHRAPEGTVTASGLMTTPAVTVHPEQRVVDAARIMERRDVGRLPVVDEEDRLIGITTPRDLLRAFVRTDEEIRAEVVGDVLPRALPPASAGVAVTVHEGLVSLEGTVDDGTDVPAAVWSVWRVDGVVGVVNRLTPRGTRTPAAPSPLGPAEKG</sequence>
<keyword evidence="1 2" id="KW-0129">CBS domain</keyword>
<dbReference type="SUPFAM" id="SSF54631">
    <property type="entry name" value="CBS-domain pair"/>
    <property type="match status" value="1"/>
</dbReference>
<dbReference type="Pfam" id="PF00571">
    <property type="entry name" value="CBS"/>
    <property type="match status" value="2"/>
</dbReference>
<organism evidence="6">
    <name type="scientific">Streptomyces sp. R21</name>
    <dbReference type="NCBI Taxonomy" id="3238627"/>
    <lineage>
        <taxon>Bacteria</taxon>
        <taxon>Bacillati</taxon>
        <taxon>Actinomycetota</taxon>
        <taxon>Actinomycetes</taxon>
        <taxon>Kitasatosporales</taxon>
        <taxon>Streptomycetaceae</taxon>
        <taxon>Streptomyces</taxon>
    </lineage>
</organism>
<dbReference type="InterPro" id="IPR007055">
    <property type="entry name" value="BON_dom"/>
</dbReference>
<dbReference type="AlphaFoldDB" id="A0AB39PKZ1"/>
<evidence type="ECO:0000259" key="5">
    <source>
        <dbReference type="PROSITE" id="PS51371"/>
    </source>
</evidence>
<dbReference type="RefSeq" id="WP_369241094.1">
    <property type="nucleotide sequence ID" value="NZ_CP163435.1"/>
</dbReference>
<feature type="region of interest" description="Disordered" evidence="3">
    <location>
        <begin position="197"/>
        <end position="216"/>
    </location>
</feature>
<dbReference type="PROSITE" id="PS51371">
    <property type="entry name" value="CBS"/>
    <property type="match status" value="2"/>
</dbReference>
<dbReference type="InterPro" id="IPR051257">
    <property type="entry name" value="Diverse_CBS-Domain"/>
</dbReference>
<dbReference type="EMBL" id="CP163435">
    <property type="protein sequence ID" value="XDQ30806.1"/>
    <property type="molecule type" value="Genomic_DNA"/>
</dbReference>
<evidence type="ECO:0000256" key="2">
    <source>
        <dbReference type="PROSITE-ProRule" id="PRU00703"/>
    </source>
</evidence>
<name>A0AB39PKZ1_9ACTN</name>
<feature type="domain" description="BON" evidence="4">
    <location>
        <begin position="131"/>
        <end position="200"/>
    </location>
</feature>